<protein>
    <submittedName>
        <fullName evidence="3">Uncharacterized protein</fullName>
    </submittedName>
</protein>
<comment type="caution">
    <text evidence="3">The sequence shown here is derived from an EMBL/GenBank/DDBJ whole genome shotgun (WGS) entry which is preliminary data.</text>
</comment>
<feature type="compositionally biased region" description="Basic residues" evidence="1">
    <location>
        <begin position="306"/>
        <end position="317"/>
    </location>
</feature>
<feature type="compositionally biased region" description="Basic and acidic residues" evidence="1">
    <location>
        <begin position="141"/>
        <end position="171"/>
    </location>
</feature>
<keyword evidence="4" id="KW-1185">Reference proteome</keyword>
<gene>
    <name evidence="3" type="ORF">FSP39_006202</name>
</gene>
<accession>A0AA88YDT5</accession>
<dbReference type="AlphaFoldDB" id="A0AA88YDT5"/>
<reference evidence="3" key="1">
    <citation type="submission" date="2019-08" db="EMBL/GenBank/DDBJ databases">
        <title>The improved chromosome-level genome for the pearl oyster Pinctada fucata martensii using PacBio sequencing and Hi-C.</title>
        <authorList>
            <person name="Zheng Z."/>
        </authorList>
    </citation>
    <scope>NUCLEOTIDE SEQUENCE</scope>
    <source>
        <strain evidence="3">ZZ-2019</strain>
        <tissue evidence="3">Adductor muscle</tissue>
    </source>
</reference>
<sequence>MKEDGALSTVSTDSFVVNSERELDTISDNGSYPEYFVGVKRPKDDLATLSSAEKYKLEQELFYRSYDPSVGYNTATILAGLLIAILMYVFYRTKIRKPLIRFVKRKFKELTKRNKKTKFSDCEEVEEVERPINDEESSQSEEPKSEKTTNRGTESVKDSSVHQSLGKDKSMPDQVQCQFSIDEHTNLPTLTITDEDNKALPIVFMDIDAVTADWVHKQHQFLNPGGVIVKVKSDNIWPQNNELHPSKPKNSKVRLNQCTNPHCRLNVNDQVLCGAHSQNALNLCKSIPMFDSQGLTPLQAESSDKKSHRQANGRPRRFSSVASDSKASFSPHPLNPHNPVKTTKVHNSEHRTPLVKQSSVPVHITPIIKIQNFDKSRSNLNESRKKDSRESLSSSSSENPSLYTTPVDTRWHTNKHYPPLSRSMTEETPPPSRRPFSTVNHSPRLPHNIKQMSLEEACHLGLLVPVNRISQSSLSCQNMSHTEETTL</sequence>
<keyword evidence="2" id="KW-0812">Transmembrane</keyword>
<dbReference type="EMBL" id="VSWD01000006">
    <property type="protein sequence ID" value="KAK3099555.1"/>
    <property type="molecule type" value="Genomic_DNA"/>
</dbReference>
<feature type="region of interest" description="Disordered" evidence="1">
    <location>
        <begin position="298"/>
        <end position="360"/>
    </location>
</feature>
<keyword evidence="2" id="KW-1133">Transmembrane helix</keyword>
<feature type="compositionally biased region" description="Low complexity" evidence="1">
    <location>
        <begin position="318"/>
        <end position="330"/>
    </location>
</feature>
<feature type="region of interest" description="Disordered" evidence="1">
    <location>
        <begin position="375"/>
        <end position="444"/>
    </location>
</feature>
<feature type="compositionally biased region" description="Basic and acidic residues" evidence="1">
    <location>
        <begin position="375"/>
        <end position="390"/>
    </location>
</feature>
<evidence type="ECO:0000313" key="4">
    <source>
        <dbReference type="Proteomes" id="UP001186944"/>
    </source>
</evidence>
<organism evidence="3 4">
    <name type="scientific">Pinctada imbricata</name>
    <name type="common">Atlantic pearl-oyster</name>
    <name type="synonym">Pinctada martensii</name>
    <dbReference type="NCBI Taxonomy" id="66713"/>
    <lineage>
        <taxon>Eukaryota</taxon>
        <taxon>Metazoa</taxon>
        <taxon>Spiralia</taxon>
        <taxon>Lophotrochozoa</taxon>
        <taxon>Mollusca</taxon>
        <taxon>Bivalvia</taxon>
        <taxon>Autobranchia</taxon>
        <taxon>Pteriomorphia</taxon>
        <taxon>Pterioida</taxon>
        <taxon>Pterioidea</taxon>
        <taxon>Pteriidae</taxon>
        <taxon>Pinctada</taxon>
    </lineage>
</organism>
<keyword evidence="2" id="KW-0472">Membrane</keyword>
<proteinExistence type="predicted"/>
<feature type="compositionally biased region" description="Low complexity" evidence="1">
    <location>
        <begin position="391"/>
        <end position="402"/>
    </location>
</feature>
<feature type="transmembrane region" description="Helical" evidence="2">
    <location>
        <begin position="70"/>
        <end position="91"/>
    </location>
</feature>
<name>A0AA88YDT5_PINIB</name>
<evidence type="ECO:0000256" key="2">
    <source>
        <dbReference type="SAM" id="Phobius"/>
    </source>
</evidence>
<evidence type="ECO:0000313" key="3">
    <source>
        <dbReference type="EMBL" id="KAK3099555.1"/>
    </source>
</evidence>
<dbReference type="Proteomes" id="UP001186944">
    <property type="component" value="Unassembled WGS sequence"/>
</dbReference>
<feature type="region of interest" description="Disordered" evidence="1">
    <location>
        <begin position="122"/>
        <end position="172"/>
    </location>
</feature>
<evidence type="ECO:0000256" key="1">
    <source>
        <dbReference type="SAM" id="MobiDB-lite"/>
    </source>
</evidence>